<dbReference type="Proteomes" id="UP000286270">
    <property type="component" value="Unassembled WGS sequence"/>
</dbReference>
<dbReference type="RefSeq" id="WP_032562974.1">
    <property type="nucleotide sequence ID" value="NZ_CP036539.1"/>
</dbReference>
<dbReference type="EMBL" id="QRZH01000004">
    <property type="protein sequence ID" value="RGV56522.1"/>
    <property type="molecule type" value="Genomic_DNA"/>
</dbReference>
<dbReference type="PROSITE" id="PS51257">
    <property type="entry name" value="PROKAR_LIPOPROTEIN"/>
    <property type="match status" value="1"/>
</dbReference>
<name>A0A413JX29_BACFG</name>
<organism evidence="2 3">
    <name type="scientific">Bacteroides fragilis</name>
    <dbReference type="NCBI Taxonomy" id="817"/>
    <lineage>
        <taxon>Bacteria</taxon>
        <taxon>Pseudomonadati</taxon>
        <taxon>Bacteroidota</taxon>
        <taxon>Bacteroidia</taxon>
        <taxon>Bacteroidales</taxon>
        <taxon>Bacteroidaceae</taxon>
        <taxon>Bacteroides</taxon>
    </lineage>
</organism>
<comment type="caution">
    <text evidence="2">The sequence shown here is derived from an EMBL/GenBank/DDBJ whole genome shotgun (WGS) entry which is preliminary data.</text>
</comment>
<proteinExistence type="predicted"/>
<dbReference type="EMBL" id="QSDG01000012">
    <property type="protein sequence ID" value="RGY67900.1"/>
    <property type="molecule type" value="Genomic_DNA"/>
</dbReference>
<evidence type="ECO:0000313" key="1">
    <source>
        <dbReference type="EMBL" id="RGV56522.1"/>
    </source>
</evidence>
<evidence type="ECO:0000313" key="4">
    <source>
        <dbReference type="Proteomes" id="UP000286270"/>
    </source>
</evidence>
<gene>
    <name evidence="1" type="ORF">DWW08_05950</name>
    <name evidence="2" type="ORF">DXA27_13985</name>
</gene>
<evidence type="ECO:0000313" key="3">
    <source>
        <dbReference type="Proteomes" id="UP000284614"/>
    </source>
</evidence>
<dbReference type="Proteomes" id="UP000284614">
    <property type="component" value="Unassembled WGS sequence"/>
</dbReference>
<evidence type="ECO:0008006" key="5">
    <source>
        <dbReference type="Google" id="ProtNLM"/>
    </source>
</evidence>
<dbReference type="AlphaFoldDB" id="A0A413JX29"/>
<accession>A0A413JX29</accession>
<evidence type="ECO:0000313" key="2">
    <source>
        <dbReference type="EMBL" id="RGY67900.1"/>
    </source>
</evidence>
<reference evidence="3 4" key="1">
    <citation type="submission" date="2018-08" db="EMBL/GenBank/DDBJ databases">
        <title>A genome reference for cultivated species of the human gut microbiota.</title>
        <authorList>
            <person name="Zou Y."/>
            <person name="Xue W."/>
            <person name="Luo G."/>
        </authorList>
    </citation>
    <scope>NUCLEOTIDE SEQUENCE [LARGE SCALE GENOMIC DNA]</scope>
    <source>
        <strain evidence="1 4">AF14-26</strain>
        <strain evidence="2 3">OF01-1</strain>
    </source>
</reference>
<protein>
    <recommendedName>
        <fullName evidence="5">Lipoprotein</fullName>
    </recommendedName>
</protein>
<sequence>MKKILIILAVVSLTGCKTEYIYLTVFPVKGVTEITDTIYVASDNRFKMDFQKADSIFSVIEKASDDAMKSAILKFKR</sequence>